<dbReference type="EMBL" id="AZIM01002444">
    <property type="protein sequence ID" value="ETE64016.1"/>
    <property type="molecule type" value="Genomic_DNA"/>
</dbReference>
<dbReference type="AlphaFoldDB" id="V8NQ01"/>
<evidence type="ECO:0000256" key="1">
    <source>
        <dbReference type="SAM" id="MobiDB-lite"/>
    </source>
</evidence>
<gene>
    <name evidence="2" type="primary">CNGB1</name>
    <name evidence="2" type="ORF">L345_10218</name>
</gene>
<organism evidence="2 3">
    <name type="scientific">Ophiophagus hannah</name>
    <name type="common">King cobra</name>
    <name type="synonym">Naja hannah</name>
    <dbReference type="NCBI Taxonomy" id="8665"/>
    <lineage>
        <taxon>Eukaryota</taxon>
        <taxon>Metazoa</taxon>
        <taxon>Chordata</taxon>
        <taxon>Craniata</taxon>
        <taxon>Vertebrata</taxon>
        <taxon>Euteleostomi</taxon>
        <taxon>Lepidosauria</taxon>
        <taxon>Squamata</taxon>
        <taxon>Bifurcata</taxon>
        <taxon>Unidentata</taxon>
        <taxon>Episquamata</taxon>
        <taxon>Toxicofera</taxon>
        <taxon>Serpentes</taxon>
        <taxon>Colubroidea</taxon>
        <taxon>Elapidae</taxon>
        <taxon>Elapinae</taxon>
        <taxon>Ophiophagus</taxon>
    </lineage>
</organism>
<feature type="compositionally biased region" description="Basic residues" evidence="1">
    <location>
        <begin position="144"/>
        <end position="154"/>
    </location>
</feature>
<comment type="caution">
    <text evidence="2">The sequence shown here is derived from an EMBL/GenBank/DDBJ whole genome shotgun (WGS) entry which is preliminary data.</text>
</comment>
<protein>
    <submittedName>
        <fullName evidence="2">Cyclic nucleotide-gated cation channel beta-1</fullName>
    </submittedName>
</protein>
<evidence type="ECO:0000313" key="2">
    <source>
        <dbReference type="EMBL" id="ETE64016.1"/>
    </source>
</evidence>
<name>V8NQ01_OPHHA</name>
<feature type="region of interest" description="Disordered" evidence="1">
    <location>
        <begin position="75"/>
        <end position="167"/>
    </location>
</feature>
<feature type="compositionally biased region" description="Basic residues" evidence="1">
    <location>
        <begin position="85"/>
        <end position="94"/>
    </location>
</feature>
<feature type="compositionally biased region" description="Basic and acidic residues" evidence="1">
    <location>
        <begin position="95"/>
        <end position="143"/>
    </location>
</feature>
<evidence type="ECO:0000313" key="3">
    <source>
        <dbReference type="Proteomes" id="UP000018936"/>
    </source>
</evidence>
<sequence>MNSDHHSRLSYGHEPWATCIATLKGKERVGLSPILQSGFRNCCAPFPWVLLAVVLRPPCNYNSWGRRGSHQQLHFLHLPQNNRNLGRRKRIRKERGREEKEKGGREEKEGGRRKKEEEGKEERRKKGGREEKEKERDEKEEGRKKGRKEGKGRRREGGKEKKGGRIYSLQIKQKNVNIKKERNLGGCQLRLQVKAYLYFSAEGHTSTPDLSCTTPVLLSLLNCKNPALERTMHKIMVTWHFPHSQAARLARVAVSLHRCALLLAAHFRANLKGTSPVKFQEGGKRGFSFSLHFASLCTELKRAFSALTERMVCLKAAVLPKTQNVPVATKPSKNATPSLWDVANHRKCLQHSALT</sequence>
<keyword evidence="3" id="KW-1185">Reference proteome</keyword>
<accession>V8NQ01</accession>
<dbReference type="Proteomes" id="UP000018936">
    <property type="component" value="Unassembled WGS sequence"/>
</dbReference>
<reference evidence="2 3" key="1">
    <citation type="journal article" date="2013" name="Proc. Natl. Acad. Sci. U.S.A.">
        <title>The king cobra genome reveals dynamic gene evolution and adaptation in the snake venom system.</title>
        <authorList>
            <person name="Vonk F.J."/>
            <person name="Casewell N.R."/>
            <person name="Henkel C.V."/>
            <person name="Heimberg A.M."/>
            <person name="Jansen H.J."/>
            <person name="McCleary R.J."/>
            <person name="Kerkkamp H.M."/>
            <person name="Vos R.A."/>
            <person name="Guerreiro I."/>
            <person name="Calvete J.J."/>
            <person name="Wuster W."/>
            <person name="Woods A.E."/>
            <person name="Logan J.M."/>
            <person name="Harrison R.A."/>
            <person name="Castoe T.A."/>
            <person name="de Koning A.P."/>
            <person name="Pollock D.D."/>
            <person name="Yandell M."/>
            <person name="Calderon D."/>
            <person name="Renjifo C."/>
            <person name="Currier R.B."/>
            <person name="Salgado D."/>
            <person name="Pla D."/>
            <person name="Sanz L."/>
            <person name="Hyder A.S."/>
            <person name="Ribeiro J.M."/>
            <person name="Arntzen J.W."/>
            <person name="van den Thillart G.E."/>
            <person name="Boetzer M."/>
            <person name="Pirovano W."/>
            <person name="Dirks R.P."/>
            <person name="Spaink H.P."/>
            <person name="Duboule D."/>
            <person name="McGlinn E."/>
            <person name="Kini R.M."/>
            <person name="Richardson M.K."/>
        </authorList>
    </citation>
    <scope>NUCLEOTIDE SEQUENCE</scope>
    <source>
        <tissue evidence="2">Blood</tissue>
    </source>
</reference>
<proteinExistence type="predicted"/>
<feature type="non-terminal residue" evidence="2">
    <location>
        <position position="1"/>
    </location>
</feature>